<accession>A0ABR6X6Y0</accession>
<comment type="caution">
    <text evidence="2">The sequence shown here is derived from an EMBL/GenBank/DDBJ whole genome shotgun (WGS) entry which is preliminary data.</text>
</comment>
<sequence length="109" mass="12404">MKSSGTDHQVIWLQPEAPPKPKAGQNCNGCGVCCAASPCPVSRIFLWQWRGRCRALEWHAEVRQYRCGMLLRPAHYLLLLPYRGEPLFQRWVRRSIAADVACDSSAELH</sequence>
<protein>
    <recommendedName>
        <fullName evidence="1">4Fe-4S ferredoxin-type domain-containing protein</fullName>
    </recommendedName>
</protein>
<organism evidence="2 3">
    <name type="scientific">Undibacterium seohonense</name>
    <dbReference type="NCBI Taxonomy" id="1344950"/>
    <lineage>
        <taxon>Bacteria</taxon>
        <taxon>Pseudomonadati</taxon>
        <taxon>Pseudomonadota</taxon>
        <taxon>Betaproteobacteria</taxon>
        <taxon>Burkholderiales</taxon>
        <taxon>Oxalobacteraceae</taxon>
        <taxon>Undibacterium</taxon>
    </lineage>
</organism>
<reference evidence="2 3" key="1">
    <citation type="submission" date="2020-08" db="EMBL/GenBank/DDBJ databases">
        <title>Novel species isolated from subtropical streams in China.</title>
        <authorList>
            <person name="Lu H."/>
        </authorList>
    </citation>
    <scope>NUCLEOTIDE SEQUENCE [LARGE SCALE GENOMIC DNA]</scope>
    <source>
        <strain evidence="2 3">KACC 16656</strain>
    </source>
</reference>
<proteinExistence type="predicted"/>
<name>A0ABR6X6Y0_9BURK</name>
<dbReference type="EMBL" id="JACOFW010000016">
    <property type="protein sequence ID" value="MBC3808403.1"/>
    <property type="molecule type" value="Genomic_DNA"/>
</dbReference>
<dbReference type="Proteomes" id="UP000648257">
    <property type="component" value="Unassembled WGS sequence"/>
</dbReference>
<gene>
    <name evidence="2" type="ORF">H8K52_13745</name>
</gene>
<feature type="domain" description="4Fe-4S ferredoxin-type" evidence="1">
    <location>
        <begin position="17"/>
        <end position="50"/>
    </location>
</feature>
<evidence type="ECO:0000313" key="3">
    <source>
        <dbReference type="Proteomes" id="UP000648257"/>
    </source>
</evidence>
<dbReference type="PROSITE" id="PS51379">
    <property type="entry name" value="4FE4S_FER_2"/>
    <property type="match status" value="1"/>
</dbReference>
<keyword evidence="3" id="KW-1185">Reference proteome</keyword>
<evidence type="ECO:0000259" key="1">
    <source>
        <dbReference type="PROSITE" id="PS51379"/>
    </source>
</evidence>
<dbReference type="RefSeq" id="WP_186923482.1">
    <property type="nucleotide sequence ID" value="NZ_JACOFW010000016.1"/>
</dbReference>
<dbReference type="InterPro" id="IPR017896">
    <property type="entry name" value="4Fe4S_Fe-S-bd"/>
</dbReference>
<evidence type="ECO:0000313" key="2">
    <source>
        <dbReference type="EMBL" id="MBC3808403.1"/>
    </source>
</evidence>